<accession>A0ACC0E8N6</accession>
<dbReference type="Proteomes" id="UP001060170">
    <property type="component" value="Chromosome 9"/>
</dbReference>
<dbReference type="EMBL" id="CM045873">
    <property type="protein sequence ID" value="KAI7947374.1"/>
    <property type="molecule type" value="Genomic_DNA"/>
</dbReference>
<evidence type="ECO:0000313" key="1">
    <source>
        <dbReference type="EMBL" id="KAI7947374.1"/>
    </source>
</evidence>
<name>A0ACC0E8N6_9BASI</name>
<organism evidence="1 2">
    <name type="scientific">Puccinia striiformis f. sp. tritici</name>
    <dbReference type="NCBI Taxonomy" id="168172"/>
    <lineage>
        <taxon>Eukaryota</taxon>
        <taxon>Fungi</taxon>
        <taxon>Dikarya</taxon>
        <taxon>Basidiomycota</taxon>
        <taxon>Pucciniomycotina</taxon>
        <taxon>Pucciniomycetes</taxon>
        <taxon>Pucciniales</taxon>
        <taxon>Pucciniaceae</taxon>
        <taxon>Puccinia</taxon>
    </lineage>
</organism>
<reference evidence="2" key="1">
    <citation type="journal article" date="2018" name="BMC Genomics">
        <title>Genomic insights into host adaptation between the wheat stripe rust pathogen (Puccinia striiformis f. sp. tritici) and the barley stripe rust pathogen (Puccinia striiformis f. sp. hordei).</title>
        <authorList>
            <person name="Xia C."/>
            <person name="Wang M."/>
            <person name="Yin C."/>
            <person name="Cornejo O.E."/>
            <person name="Hulbert S.H."/>
            <person name="Chen X."/>
        </authorList>
    </citation>
    <scope>NUCLEOTIDE SEQUENCE [LARGE SCALE GENOMIC DNA]</scope>
    <source>
        <strain evidence="2">93-210</strain>
    </source>
</reference>
<protein>
    <submittedName>
        <fullName evidence="1">Uncharacterized protein</fullName>
    </submittedName>
</protein>
<proteinExistence type="predicted"/>
<keyword evidence="2" id="KW-1185">Reference proteome</keyword>
<evidence type="ECO:0000313" key="2">
    <source>
        <dbReference type="Proteomes" id="UP001060170"/>
    </source>
</evidence>
<reference evidence="1 2" key="3">
    <citation type="journal article" date="2022" name="Microbiol. Spectr.">
        <title>Folding features and dynamics of 3D genome architecture in plant fungal pathogens.</title>
        <authorList>
            <person name="Xia C."/>
        </authorList>
    </citation>
    <scope>NUCLEOTIDE SEQUENCE [LARGE SCALE GENOMIC DNA]</scope>
    <source>
        <strain evidence="1 2">93-210</strain>
    </source>
</reference>
<comment type="caution">
    <text evidence="1">The sequence shown here is derived from an EMBL/GenBank/DDBJ whole genome shotgun (WGS) entry which is preliminary data.</text>
</comment>
<reference evidence="2" key="2">
    <citation type="journal article" date="2018" name="Mol. Plant Microbe Interact.">
        <title>Genome sequence resources for the wheat stripe rust pathogen (Puccinia striiformis f. sp. tritici) and the barley stripe rust pathogen (Puccinia striiformis f. sp. hordei).</title>
        <authorList>
            <person name="Xia C."/>
            <person name="Wang M."/>
            <person name="Yin C."/>
            <person name="Cornejo O.E."/>
            <person name="Hulbert S.H."/>
            <person name="Chen X."/>
        </authorList>
    </citation>
    <scope>NUCLEOTIDE SEQUENCE [LARGE SCALE GENOMIC DNA]</scope>
    <source>
        <strain evidence="2">93-210</strain>
    </source>
</reference>
<gene>
    <name evidence="1" type="ORF">MJO28_009282</name>
</gene>
<sequence>MSYVHCQHTSADTAPCRCPVWEAPEGDAEQAVKSCDTCGHRAEWHYPQMEPTESEAEIDRCKSSWPNGQPCTCPTWVAPEDATQGTGCALCGHKKGWHRPTITRASSTQATPAKSKTTPSPAELFKAQETNWHSRAQSCGTGNPDDGLKVRTCTSSSWTPGTKPSSPDNRGTSDSPMNGSSSFFTPDSSAASPSSVWSSTNPLPTVNSQPIHAQLAAEHIRFILSELDDDEDEPSEPDTNFPNNPRSPPNFSRTDSDSLSMQNRDRSLSRSSQSSFSLEAPMANLQWTRDGRSPSPSFNPFFTQSINSNSSFASQRMPRASVDTNSCSGSISFSSVSEGFRAPLPRTQSTDYKMRINELDLNGVNPTPVNSQLRPPAITPLMAQTISETYVEELPTDRPKHPSEERSGRFAAKPTDIASNFPLNDPEGGTPLGKAKPFQSNVRDVIVEEIAVLGEHTEAIGTLNPVSLQETPTYNPHKSKKETIGSYQTKDHAISLSISPSPSTTTFSPGDYINVTIQLKNSVTDQEIFSPIEFEQQLAKWKKITFQLTGTVTQNGTVEHEIFNLSQVVHLSEQRGPSGNKTGWQFKLRIPTHTNCDCGPGRLPLPSSCSNSVGHVSYHLVLQGRRKTFLGKASIAADSKLFVGLKLRSNLTDPRQRLLTFPQSVRSLSSWIGLNGGQKAAITDTLLTYQVEFLSNNSLKILYELDLHLSADSELSSHNLQLFEELSSNLKVTITSLNELIQSHISTGAGHGGAGREDLGMDHKSRDYRSRAMPTRSDTTGLITWKTTGYLQVDLFGPDQSSSSNETSPKKCLMDQLRLYTAKAQVVPCAKDINSQWILRASIQSVLLSQPINIRGTLIELQSTCAARSIVQGIPLTLR</sequence>